<evidence type="ECO:0000256" key="2">
    <source>
        <dbReference type="ARBA" id="ARBA00022692"/>
    </source>
</evidence>
<feature type="transmembrane region" description="Helical" evidence="5">
    <location>
        <begin position="33"/>
        <end position="53"/>
    </location>
</feature>
<feature type="transmembrane region" description="Helical" evidence="5">
    <location>
        <begin position="193"/>
        <end position="210"/>
    </location>
</feature>
<comment type="caution">
    <text evidence="7">The sequence shown here is derived from an EMBL/GenBank/DDBJ whole genome shotgun (WGS) entry which is preliminary data.</text>
</comment>
<feature type="domain" description="O-antigen ligase-related" evidence="6">
    <location>
        <begin position="223"/>
        <end position="366"/>
    </location>
</feature>
<evidence type="ECO:0000256" key="1">
    <source>
        <dbReference type="ARBA" id="ARBA00004141"/>
    </source>
</evidence>
<feature type="transmembrane region" description="Helical" evidence="5">
    <location>
        <begin position="65"/>
        <end position="84"/>
    </location>
</feature>
<dbReference type="Pfam" id="PF04932">
    <property type="entry name" value="Wzy_C"/>
    <property type="match status" value="1"/>
</dbReference>
<feature type="transmembrane region" description="Helical" evidence="5">
    <location>
        <begin position="263"/>
        <end position="283"/>
    </location>
</feature>
<keyword evidence="8" id="KW-1185">Reference proteome</keyword>
<protein>
    <submittedName>
        <fullName evidence="7">O-antigen ligase</fullName>
    </submittedName>
</protein>
<evidence type="ECO:0000313" key="7">
    <source>
        <dbReference type="EMBL" id="MBB3957054.1"/>
    </source>
</evidence>
<dbReference type="InterPro" id="IPR051533">
    <property type="entry name" value="WaaL-like"/>
</dbReference>
<sequence length="461" mass="50477">MSQTLLPSSLLSQLGEREADTSSPLSLSDRRTLTGMILCVGLVCLSVLGPYIAMMTSEGASEGSSVRQFSYLVLLAAVLIWAAPWRKGVRVIAVPLPLLAALVWCWLSVIWAIEPEIALRRLLLTTSVIWSVCILVHGNGYRKSVDALRIAMLIILIINYLTVWLAPEIGMHLGLDSWVGTALAGNWRGLTTHKNFAGAASALCLLLFLFDAKHIDFRIRVAVLLAASIFLYNSMSKTSMGMVGLSAVIGFSYNSIDRKLRQFLLPIGLLIICALATYSSAYLDVINRLYMAPTSFTGRGKIWSALMLYAKDHPFLGAGFESFWNIGFSSPIFIYGHGYETTVTVGHNGYLDLLITVGIPGLLLIVWGTLLWPLLRVISNERIDAAKGTLLCALILFCAGHNVTESSLFERDAFTGVFAIFAAAFASYTLPKPGKGRRRRSRAARAGNDIMAEMNVRMNKT</sequence>
<gene>
    <name evidence="7" type="ORF">GGR38_004027</name>
</gene>
<keyword evidence="2 5" id="KW-0812">Transmembrane</keyword>
<evidence type="ECO:0000259" key="6">
    <source>
        <dbReference type="Pfam" id="PF04932"/>
    </source>
</evidence>
<dbReference type="GO" id="GO:0016874">
    <property type="term" value="F:ligase activity"/>
    <property type="evidence" value="ECO:0007669"/>
    <property type="project" value="UniProtKB-KW"/>
</dbReference>
<keyword evidence="4 5" id="KW-0472">Membrane</keyword>
<dbReference type="PANTHER" id="PTHR37422">
    <property type="entry name" value="TEICHURONIC ACID BIOSYNTHESIS PROTEIN TUAE"/>
    <property type="match status" value="1"/>
</dbReference>
<dbReference type="AlphaFoldDB" id="A0A7W6G7M3"/>
<proteinExistence type="predicted"/>
<keyword evidence="7" id="KW-0436">Ligase</keyword>
<feature type="transmembrane region" description="Helical" evidence="5">
    <location>
        <begin position="414"/>
        <end position="431"/>
    </location>
</feature>
<feature type="transmembrane region" description="Helical" evidence="5">
    <location>
        <begin position="91"/>
        <end position="113"/>
    </location>
</feature>
<organism evidence="7 8">
    <name type="scientific">Novosphingobium sediminicola</name>
    <dbReference type="NCBI Taxonomy" id="563162"/>
    <lineage>
        <taxon>Bacteria</taxon>
        <taxon>Pseudomonadati</taxon>
        <taxon>Pseudomonadota</taxon>
        <taxon>Alphaproteobacteria</taxon>
        <taxon>Sphingomonadales</taxon>
        <taxon>Sphingomonadaceae</taxon>
        <taxon>Novosphingobium</taxon>
    </lineage>
</organism>
<accession>A0A7W6G7M3</accession>
<feature type="transmembrane region" description="Helical" evidence="5">
    <location>
        <begin position="385"/>
        <end position="402"/>
    </location>
</feature>
<keyword evidence="3 5" id="KW-1133">Transmembrane helix</keyword>
<dbReference type="RefSeq" id="WP_183628015.1">
    <property type="nucleotide sequence ID" value="NZ_JACIDX010000018.1"/>
</dbReference>
<evidence type="ECO:0000256" key="3">
    <source>
        <dbReference type="ARBA" id="ARBA00022989"/>
    </source>
</evidence>
<dbReference type="Proteomes" id="UP000548867">
    <property type="component" value="Unassembled WGS sequence"/>
</dbReference>
<feature type="transmembrane region" description="Helical" evidence="5">
    <location>
        <begin position="150"/>
        <end position="173"/>
    </location>
</feature>
<dbReference type="GO" id="GO:0016020">
    <property type="term" value="C:membrane"/>
    <property type="evidence" value="ECO:0007669"/>
    <property type="project" value="UniProtKB-SubCell"/>
</dbReference>
<reference evidence="7 8" key="1">
    <citation type="submission" date="2020-08" db="EMBL/GenBank/DDBJ databases">
        <title>Genomic Encyclopedia of Type Strains, Phase IV (KMG-IV): sequencing the most valuable type-strain genomes for metagenomic binning, comparative biology and taxonomic classification.</title>
        <authorList>
            <person name="Goeker M."/>
        </authorList>
    </citation>
    <scope>NUCLEOTIDE SEQUENCE [LARGE SCALE GENOMIC DNA]</scope>
    <source>
        <strain evidence="7 8">DSM 27057</strain>
    </source>
</reference>
<feature type="transmembrane region" description="Helical" evidence="5">
    <location>
        <begin position="119"/>
        <end position="138"/>
    </location>
</feature>
<name>A0A7W6G7M3_9SPHN</name>
<feature type="transmembrane region" description="Helical" evidence="5">
    <location>
        <begin position="353"/>
        <end position="373"/>
    </location>
</feature>
<evidence type="ECO:0000313" key="8">
    <source>
        <dbReference type="Proteomes" id="UP000548867"/>
    </source>
</evidence>
<comment type="subcellular location">
    <subcellularLocation>
        <location evidence="1">Membrane</location>
        <topology evidence="1">Multi-pass membrane protein</topology>
    </subcellularLocation>
</comment>
<evidence type="ECO:0000256" key="4">
    <source>
        <dbReference type="ARBA" id="ARBA00023136"/>
    </source>
</evidence>
<evidence type="ECO:0000256" key="5">
    <source>
        <dbReference type="SAM" id="Phobius"/>
    </source>
</evidence>
<dbReference type="EMBL" id="JACIDX010000018">
    <property type="protein sequence ID" value="MBB3957054.1"/>
    <property type="molecule type" value="Genomic_DNA"/>
</dbReference>
<dbReference type="InterPro" id="IPR007016">
    <property type="entry name" value="O-antigen_ligase-rel_domated"/>
</dbReference>
<dbReference type="PANTHER" id="PTHR37422:SF17">
    <property type="entry name" value="O-ANTIGEN LIGASE"/>
    <property type="match status" value="1"/>
</dbReference>